<reference evidence="2" key="1">
    <citation type="submission" date="2023-03" db="EMBL/GenBank/DDBJ databases">
        <title>Actinorhabdospora filicis NBRC 111898.</title>
        <authorList>
            <person name="Ichikawa N."/>
            <person name="Sato H."/>
            <person name="Tonouchi N."/>
        </authorList>
    </citation>
    <scope>NUCLEOTIDE SEQUENCE</scope>
    <source>
        <strain evidence="2">NBRC 111898</strain>
    </source>
</reference>
<protein>
    <submittedName>
        <fullName evidence="2">Uncharacterized protein</fullName>
    </submittedName>
</protein>
<keyword evidence="3" id="KW-1185">Reference proteome</keyword>
<keyword evidence="1" id="KW-0732">Signal</keyword>
<dbReference type="Proteomes" id="UP001165079">
    <property type="component" value="Unassembled WGS sequence"/>
</dbReference>
<feature type="chain" id="PRO_5040871028" evidence="1">
    <location>
        <begin position="28"/>
        <end position="309"/>
    </location>
</feature>
<accession>A0A9W6W6H8</accession>
<evidence type="ECO:0000313" key="3">
    <source>
        <dbReference type="Proteomes" id="UP001165079"/>
    </source>
</evidence>
<evidence type="ECO:0000256" key="1">
    <source>
        <dbReference type="SAM" id="SignalP"/>
    </source>
</evidence>
<gene>
    <name evidence="2" type="ORF">Afil01_63690</name>
</gene>
<comment type="caution">
    <text evidence="2">The sequence shown here is derived from an EMBL/GenBank/DDBJ whole genome shotgun (WGS) entry which is preliminary data.</text>
</comment>
<evidence type="ECO:0000313" key="2">
    <source>
        <dbReference type="EMBL" id="GLZ81562.1"/>
    </source>
</evidence>
<organism evidence="2 3">
    <name type="scientific">Actinorhabdospora filicis</name>
    <dbReference type="NCBI Taxonomy" id="1785913"/>
    <lineage>
        <taxon>Bacteria</taxon>
        <taxon>Bacillati</taxon>
        <taxon>Actinomycetota</taxon>
        <taxon>Actinomycetes</taxon>
        <taxon>Micromonosporales</taxon>
        <taxon>Micromonosporaceae</taxon>
        <taxon>Actinorhabdospora</taxon>
    </lineage>
</organism>
<dbReference type="AlphaFoldDB" id="A0A9W6W6H8"/>
<name>A0A9W6W6H8_9ACTN</name>
<dbReference type="EMBL" id="BSTX01000006">
    <property type="protein sequence ID" value="GLZ81562.1"/>
    <property type="molecule type" value="Genomic_DNA"/>
</dbReference>
<sequence>MRKTATLIALILAAMAALFTAPQAANAATTGDGVSLDARKAAGAEGVTLNSAVSSWYSGTVGAGGTQSWQWNNAPADAYKVGFSPSGASTSAVCQFQVTRTWYVQQPGGEREFHFTIKNTGTISCGTTILLNSLSAFTNWSTGGVNPGATQTWQWNNANPLNSAHLVGLIPSGATGTTACQFEVTRTWYVQQPGGEREFHFNVKNVGTIACSASIRLANATTSTSWSTGALSPGASGTWHWNNANPLTAVYLPGLSPQGASGLQSCDLEITAEWYLQRLNSGTAEREFYLTVKNVGSLACTGTVLLATA</sequence>
<feature type="signal peptide" evidence="1">
    <location>
        <begin position="1"/>
        <end position="27"/>
    </location>
</feature>
<dbReference type="RefSeq" id="WP_285667055.1">
    <property type="nucleotide sequence ID" value="NZ_BSTX01000006.1"/>
</dbReference>
<proteinExistence type="predicted"/>